<dbReference type="AlphaFoldDB" id="A0A9D3A1S2"/>
<name>A0A9D3A1S2_9ACTN</name>
<accession>A0A9D3A1S2</accession>
<sequence length="353" mass="38542">MFGWVRSLDFFFNKAKLRYLGLGLLLAWVYCTWFSHGIFLPGDGRLHETLHLSLLASAVGLLLLVFRPQKRMPLSPRIILVSALAVSITTASFFFLSSVPAIWVASVVGGFASSALWVGWGELFCQIDQDAAEASIPMSLAMFVMAAVADRLLPWPFAGVFSVMLPLISCLMLFLGRGEHPDDYEFPESIEPFSRVLPALVKLALCSMVCSFATGAVVTSFAREELLFGADDFIVFYAMGGVVAGLVSFFAFAHARRVNFSFIYEWAVPLIVFALAARAMDGPLFNTLSAIFACSASLYVEVLFYAIFALVTARRFCLPSETFGIFRAAAQVGFMLGGLLGSWVGSNNINITA</sequence>
<organism evidence="2 3">
    <name type="scientific">Slackia equolifaciens</name>
    <dbReference type="NCBI Taxonomy" id="498718"/>
    <lineage>
        <taxon>Bacteria</taxon>
        <taxon>Bacillati</taxon>
        <taxon>Actinomycetota</taxon>
        <taxon>Coriobacteriia</taxon>
        <taxon>Eggerthellales</taxon>
        <taxon>Eggerthellaceae</taxon>
        <taxon>Slackia</taxon>
    </lineage>
</organism>
<feature type="transmembrane region" description="Helical" evidence="1">
    <location>
        <begin position="78"/>
        <end position="96"/>
    </location>
</feature>
<dbReference type="Proteomes" id="UP000786989">
    <property type="component" value="Unassembled WGS sequence"/>
</dbReference>
<comment type="caution">
    <text evidence="2">The sequence shown here is derived from an EMBL/GenBank/DDBJ whole genome shotgun (WGS) entry which is preliminary data.</text>
</comment>
<feature type="transmembrane region" description="Helical" evidence="1">
    <location>
        <begin position="290"/>
        <end position="313"/>
    </location>
</feature>
<feature type="transmembrane region" description="Helical" evidence="1">
    <location>
        <begin position="50"/>
        <end position="66"/>
    </location>
</feature>
<feature type="transmembrane region" description="Helical" evidence="1">
    <location>
        <begin position="20"/>
        <end position="38"/>
    </location>
</feature>
<proteinExistence type="predicted"/>
<evidence type="ECO:0000256" key="1">
    <source>
        <dbReference type="SAM" id="Phobius"/>
    </source>
</evidence>
<feature type="transmembrane region" description="Helical" evidence="1">
    <location>
        <begin position="132"/>
        <end position="149"/>
    </location>
</feature>
<feature type="non-terminal residue" evidence="2">
    <location>
        <position position="353"/>
    </location>
</feature>
<gene>
    <name evidence="2" type="ORF">K8U77_07515</name>
</gene>
<evidence type="ECO:0000313" key="2">
    <source>
        <dbReference type="EMBL" id="HJF65941.1"/>
    </source>
</evidence>
<keyword evidence="1" id="KW-1133">Transmembrane helix</keyword>
<feature type="transmembrane region" description="Helical" evidence="1">
    <location>
        <begin position="196"/>
        <end position="222"/>
    </location>
</feature>
<feature type="transmembrane region" description="Helical" evidence="1">
    <location>
        <begin position="102"/>
        <end position="120"/>
    </location>
</feature>
<feature type="transmembrane region" description="Helical" evidence="1">
    <location>
        <begin position="155"/>
        <end position="175"/>
    </location>
</feature>
<reference evidence="2" key="1">
    <citation type="journal article" date="2021" name="PeerJ">
        <title>Extensive microbial diversity within the chicken gut microbiome revealed by metagenomics and culture.</title>
        <authorList>
            <person name="Gilroy R."/>
            <person name="Ravi A."/>
            <person name="Getino M."/>
            <person name="Pursley I."/>
            <person name="Horton D.L."/>
            <person name="Alikhan N.F."/>
            <person name="Baker D."/>
            <person name="Gharbi K."/>
            <person name="Hall N."/>
            <person name="Watson M."/>
            <person name="Adriaenssens E.M."/>
            <person name="Foster-Nyarko E."/>
            <person name="Jarju S."/>
            <person name="Secka A."/>
            <person name="Antonio M."/>
            <person name="Oren A."/>
            <person name="Chaudhuri R.R."/>
            <person name="La Ragione R."/>
            <person name="Hildebrand F."/>
            <person name="Pallen M.J."/>
        </authorList>
    </citation>
    <scope>NUCLEOTIDE SEQUENCE</scope>
    <source>
        <strain evidence="2">ChiGjej6B6-11269</strain>
    </source>
</reference>
<feature type="transmembrane region" description="Helical" evidence="1">
    <location>
        <begin position="234"/>
        <end position="253"/>
    </location>
</feature>
<keyword evidence="1" id="KW-0472">Membrane</keyword>
<keyword evidence="1" id="KW-0812">Transmembrane</keyword>
<evidence type="ECO:0000313" key="3">
    <source>
        <dbReference type="Proteomes" id="UP000786989"/>
    </source>
</evidence>
<protein>
    <submittedName>
        <fullName evidence="2">Uncharacterized protein</fullName>
    </submittedName>
</protein>
<feature type="transmembrane region" description="Helical" evidence="1">
    <location>
        <begin position="325"/>
        <end position="344"/>
    </location>
</feature>
<reference evidence="2" key="2">
    <citation type="submission" date="2021-09" db="EMBL/GenBank/DDBJ databases">
        <authorList>
            <person name="Gilroy R."/>
        </authorList>
    </citation>
    <scope>NUCLEOTIDE SEQUENCE</scope>
    <source>
        <strain evidence="2">ChiGjej6B6-11269</strain>
    </source>
</reference>
<feature type="transmembrane region" description="Helical" evidence="1">
    <location>
        <begin position="260"/>
        <end position="278"/>
    </location>
</feature>
<dbReference type="EMBL" id="DYWI01000140">
    <property type="protein sequence ID" value="HJF65941.1"/>
    <property type="molecule type" value="Genomic_DNA"/>
</dbReference>